<dbReference type="EMBL" id="JAHPRE010000001">
    <property type="protein sequence ID" value="MCU4395415.1"/>
    <property type="molecule type" value="Genomic_DNA"/>
</dbReference>
<protein>
    <recommendedName>
        <fullName evidence="3">Transposase</fullName>
    </recommendedName>
</protein>
<dbReference type="Proteomes" id="UP001208534">
    <property type="component" value="Unassembled WGS sequence"/>
</dbReference>
<comment type="caution">
    <text evidence="1">The sequence shown here is derived from an EMBL/GenBank/DDBJ whole genome shotgun (WGS) entry which is preliminary data.</text>
</comment>
<organism evidence="1 2">
    <name type="scientific">Acinetobacter junii</name>
    <dbReference type="NCBI Taxonomy" id="40215"/>
    <lineage>
        <taxon>Bacteria</taxon>
        <taxon>Pseudomonadati</taxon>
        <taxon>Pseudomonadota</taxon>
        <taxon>Gammaproteobacteria</taxon>
        <taxon>Moraxellales</taxon>
        <taxon>Moraxellaceae</taxon>
        <taxon>Acinetobacter</taxon>
    </lineage>
</organism>
<evidence type="ECO:0000313" key="1">
    <source>
        <dbReference type="EMBL" id="MCU4395415.1"/>
    </source>
</evidence>
<reference evidence="1" key="1">
    <citation type="submission" date="2021-06" db="EMBL/GenBank/DDBJ databases">
        <title>Propagation of a rapidly emergent carbapenem-resistant Acinetobacter baumannii lineage by various extra-hospital transmission networks.</title>
        <authorList>
            <person name="Calix J."/>
        </authorList>
    </citation>
    <scope>NUCLEOTIDE SEQUENCE</scope>
    <source>
        <strain evidence="1">WU_MDCI_Aw63</strain>
    </source>
</reference>
<dbReference type="AlphaFoldDB" id="A0AAW5R8H6"/>
<evidence type="ECO:0000313" key="2">
    <source>
        <dbReference type="Proteomes" id="UP001208534"/>
    </source>
</evidence>
<sequence length="470" mass="55739">MKSKKSHNYQKCDWCGKSPTKIHRRYHGEGYCVNCYKTWFILKTCSLCSEKSRLHKKEQNSICEKCKRKQLCIRCDKPALKDGSNTTYGRVCKSCYQNYFKEKKQCDICLQFNRKFIKDKQDPNKIICIVCYRHTVYKTCPECRKYRKLITTEIGELCKKCALDNKINCLRCNTIMSPSCGKYCWSCYWLNKAEHDIKLSSYLFNSKEVKAQYLDFNSWLALNYENNIASMRANKYLDFFIKCDDLWGKIPEYEILVNTFKPFGLRKNLVVVKWLCASKKIYINDVVKQEISELCRIDNLLDKFDSDIPICLNKYHLYLLEKLKAKKIILRTVRLALQPAVEILIKNNLKNEEIINQKQINNYLAIKKGQKNTLSGFISFINESYGLELKCLINDNRSTKLKRKKYLEKELFELNKLSELSAKNKVRWILLATEYFHNITLKNKKYCYEVEGDFLVINFNFESYFIPFPF</sequence>
<evidence type="ECO:0008006" key="3">
    <source>
        <dbReference type="Google" id="ProtNLM"/>
    </source>
</evidence>
<dbReference type="RefSeq" id="WP_151711604.1">
    <property type="nucleotide sequence ID" value="NZ_BKFZ01000086.1"/>
</dbReference>
<name>A0AAW5R8H6_ACIJU</name>
<gene>
    <name evidence="1" type="ORF">KTH64_00145</name>
</gene>
<accession>A0AAW5R8H6</accession>
<proteinExistence type="predicted"/>